<gene>
    <name evidence="1" type="ORF">RPERSI_LOCUS26549</name>
</gene>
<organism evidence="1 2">
    <name type="scientific">Racocetra persica</name>
    <dbReference type="NCBI Taxonomy" id="160502"/>
    <lineage>
        <taxon>Eukaryota</taxon>
        <taxon>Fungi</taxon>
        <taxon>Fungi incertae sedis</taxon>
        <taxon>Mucoromycota</taxon>
        <taxon>Glomeromycotina</taxon>
        <taxon>Glomeromycetes</taxon>
        <taxon>Diversisporales</taxon>
        <taxon>Gigasporaceae</taxon>
        <taxon>Racocetra</taxon>
    </lineage>
</organism>
<proteinExistence type="predicted"/>
<keyword evidence="2" id="KW-1185">Reference proteome</keyword>
<evidence type="ECO:0000313" key="1">
    <source>
        <dbReference type="EMBL" id="CAG8825687.1"/>
    </source>
</evidence>
<comment type="caution">
    <text evidence="1">The sequence shown here is derived from an EMBL/GenBank/DDBJ whole genome shotgun (WGS) entry which is preliminary data.</text>
</comment>
<dbReference type="Proteomes" id="UP000789920">
    <property type="component" value="Unassembled WGS sequence"/>
</dbReference>
<sequence>DETGIEFSVFIEMTPIPDKVNRRERNKYVKWQLKHIKDTFNPTYDINNLVKKSAPYTANRRRNTITLYLIYTTSGAIMWFFGTALGFSKDAEIEKIIFDCVIEYKQLSPGTNIPPDDETDNDQYEYFGNGEVTFKNYK</sequence>
<evidence type="ECO:0000313" key="2">
    <source>
        <dbReference type="Proteomes" id="UP000789920"/>
    </source>
</evidence>
<dbReference type="EMBL" id="CAJVQC010090899">
    <property type="protein sequence ID" value="CAG8825687.1"/>
    <property type="molecule type" value="Genomic_DNA"/>
</dbReference>
<name>A0ACA9S6M1_9GLOM</name>
<accession>A0ACA9S6M1</accession>
<reference evidence="1" key="1">
    <citation type="submission" date="2021-06" db="EMBL/GenBank/DDBJ databases">
        <authorList>
            <person name="Kallberg Y."/>
            <person name="Tangrot J."/>
            <person name="Rosling A."/>
        </authorList>
    </citation>
    <scope>NUCLEOTIDE SEQUENCE</scope>
    <source>
        <strain evidence="1">MA461A</strain>
    </source>
</reference>
<feature type="non-terminal residue" evidence="1">
    <location>
        <position position="1"/>
    </location>
</feature>
<feature type="non-terminal residue" evidence="1">
    <location>
        <position position="138"/>
    </location>
</feature>
<protein>
    <submittedName>
        <fullName evidence="1">8549_t:CDS:1</fullName>
    </submittedName>
</protein>